<dbReference type="AlphaFoldDB" id="A0A1I1CNV0"/>
<dbReference type="EMBL" id="FOKG01000037">
    <property type="protein sequence ID" value="SFB63736.1"/>
    <property type="molecule type" value="Genomic_DNA"/>
</dbReference>
<dbReference type="Proteomes" id="UP000243799">
    <property type="component" value="Unassembled WGS sequence"/>
</dbReference>
<sequence>MKGGGRNHTDRSTYVNPLAYCLRTARRAMLTTSVHVVT</sequence>
<dbReference type="STRING" id="490629.SAMN05216266_1376"/>
<reference evidence="2" key="1">
    <citation type="submission" date="2016-10" db="EMBL/GenBank/DDBJ databases">
        <authorList>
            <person name="Varghese N."/>
            <person name="Submissions S."/>
        </authorList>
    </citation>
    <scope>NUCLEOTIDE SEQUENCE [LARGE SCALE GENOMIC DNA]</scope>
    <source>
        <strain evidence="2">CGMCC 4.3568</strain>
    </source>
</reference>
<evidence type="ECO:0000313" key="1">
    <source>
        <dbReference type="EMBL" id="SFB63736.1"/>
    </source>
</evidence>
<keyword evidence="2" id="KW-1185">Reference proteome</keyword>
<protein>
    <submittedName>
        <fullName evidence="1">Uncharacterized protein</fullName>
    </submittedName>
</protein>
<organism evidence="1 2">
    <name type="scientific">Amycolatopsis marina</name>
    <dbReference type="NCBI Taxonomy" id="490629"/>
    <lineage>
        <taxon>Bacteria</taxon>
        <taxon>Bacillati</taxon>
        <taxon>Actinomycetota</taxon>
        <taxon>Actinomycetes</taxon>
        <taxon>Pseudonocardiales</taxon>
        <taxon>Pseudonocardiaceae</taxon>
        <taxon>Amycolatopsis</taxon>
    </lineage>
</organism>
<accession>A0A1I1CNV0</accession>
<name>A0A1I1CNV0_9PSEU</name>
<gene>
    <name evidence="1" type="ORF">SAMN05216266_1376</name>
</gene>
<evidence type="ECO:0000313" key="2">
    <source>
        <dbReference type="Proteomes" id="UP000243799"/>
    </source>
</evidence>
<proteinExistence type="predicted"/>